<comment type="caution">
    <text evidence="2">The sequence shown here is derived from an EMBL/GenBank/DDBJ whole genome shotgun (WGS) entry which is preliminary data.</text>
</comment>
<gene>
    <name evidence="2" type="ORF">NRB56_58210</name>
</gene>
<dbReference type="RefSeq" id="WP_153347496.1">
    <property type="nucleotide sequence ID" value="NZ_WEGI01000013.1"/>
</dbReference>
<accession>A0A7K0DWR2</accession>
<reference evidence="2 3" key="1">
    <citation type="submission" date="2019-10" db="EMBL/GenBank/DDBJ databases">
        <title>Nocardia macrotermitis sp. nov. and Nocardia aurantia sp. nov., isolated from the gut of fungus growing-termite Macrotermes natalensis.</title>
        <authorList>
            <person name="Benndorf R."/>
            <person name="Schwitalla J."/>
            <person name="Martin K."/>
            <person name="De Beer W."/>
            <person name="Kaster A.-K."/>
            <person name="Vollmers J."/>
            <person name="Poulsen M."/>
            <person name="Beemelmanns C."/>
        </authorList>
    </citation>
    <scope>NUCLEOTIDE SEQUENCE [LARGE SCALE GENOMIC DNA]</scope>
    <source>
        <strain evidence="2 3">RB56</strain>
    </source>
</reference>
<dbReference type="AlphaFoldDB" id="A0A7K0DWR2"/>
<dbReference type="OrthoDB" id="9894741at2"/>
<feature type="region of interest" description="Disordered" evidence="1">
    <location>
        <begin position="1"/>
        <end position="93"/>
    </location>
</feature>
<name>A0A7K0DWR2_9NOCA</name>
<feature type="compositionally biased region" description="Basic and acidic residues" evidence="1">
    <location>
        <begin position="57"/>
        <end position="79"/>
    </location>
</feature>
<protein>
    <submittedName>
        <fullName evidence="2">Uncharacterized protein</fullName>
    </submittedName>
</protein>
<evidence type="ECO:0000256" key="1">
    <source>
        <dbReference type="SAM" id="MobiDB-lite"/>
    </source>
</evidence>
<organism evidence="2 3">
    <name type="scientific">Nocardia aurantia</name>
    <dbReference type="NCBI Taxonomy" id="2585199"/>
    <lineage>
        <taxon>Bacteria</taxon>
        <taxon>Bacillati</taxon>
        <taxon>Actinomycetota</taxon>
        <taxon>Actinomycetes</taxon>
        <taxon>Mycobacteriales</taxon>
        <taxon>Nocardiaceae</taxon>
        <taxon>Nocardia</taxon>
    </lineage>
</organism>
<dbReference type="EMBL" id="WEGI01000013">
    <property type="protein sequence ID" value="MQY30223.1"/>
    <property type="molecule type" value="Genomic_DNA"/>
</dbReference>
<evidence type="ECO:0000313" key="3">
    <source>
        <dbReference type="Proteomes" id="UP000431401"/>
    </source>
</evidence>
<sequence>MRKQQNLSQDARRKQETEAAAARRQHRNDQESDPASDSRGIPGTEPPPPLREPLQGKIDRERAATPAADRRLSHDEAADAARLANTELEEHPL</sequence>
<keyword evidence="3" id="KW-1185">Reference proteome</keyword>
<proteinExistence type="predicted"/>
<evidence type="ECO:0000313" key="2">
    <source>
        <dbReference type="EMBL" id="MQY30223.1"/>
    </source>
</evidence>
<dbReference type="Proteomes" id="UP000431401">
    <property type="component" value="Unassembled WGS sequence"/>
</dbReference>